<gene>
    <name evidence="1" type="ORF">WM40_18355</name>
</gene>
<dbReference type="RefSeq" id="WP_046153595.1">
    <property type="nucleotide sequence ID" value="NZ_CADFGU010000014.1"/>
</dbReference>
<evidence type="ECO:0000313" key="2">
    <source>
        <dbReference type="Proteomes" id="UP000033618"/>
    </source>
</evidence>
<keyword evidence="2" id="KW-1185">Reference proteome</keyword>
<organism evidence="1 2">
    <name type="scientific">Robbsia andropogonis</name>
    <dbReference type="NCBI Taxonomy" id="28092"/>
    <lineage>
        <taxon>Bacteria</taxon>
        <taxon>Pseudomonadati</taxon>
        <taxon>Pseudomonadota</taxon>
        <taxon>Betaproteobacteria</taxon>
        <taxon>Burkholderiales</taxon>
        <taxon>Burkholderiaceae</taxon>
        <taxon>Robbsia</taxon>
    </lineage>
</organism>
<dbReference type="STRING" id="28092.WM40_18355"/>
<sequence length="533" mass="54821">MTGTPWRDAGFKADIEGQSWSTALLPRFAWLADRLPWFAAPVALHAWPLTGRVAIASIAALAVALMGHAWMGGRAWHRTPANDRAALSLDHAGAPAGLVSSSSALFQDEAFAEAGIGASDRVLTLTDGLSPSGLRLLQGDTHATTPGARAATAGDGAATAPPEWASLTAPELYAAIAAGERAALAMPGLQARGRSLGINANVVRPAASEPVGEANNAAAYDAGSVADATSMVRVDAGWSQWISEIGQRRDVAIDLFAIDDRSASQRDVPTLPDAMSRDPSRIASATDFAVARADATAYDNPSARVDADALPGSSAFGGSEVLGAWPHRTARMVARGGFEPLAAFVAALGATQPPVIVRAARIVPDHDSNGTRLQLQAMLVFLDPDKPRVMRAGVPDRSIARAGTGLAKPALPGAGALGGGKAADVAMRAASDAAVPANPFRRRGQAQTDIVVLATFVSGGRRAALLARRVTSGAVQRGGGSSGGMEVALVRPGETFADADLIAVEGSTVRLRPLLGGAEHVVHLRRDDTGHAR</sequence>
<protein>
    <submittedName>
        <fullName evidence="1">Uncharacterized protein</fullName>
    </submittedName>
</protein>
<dbReference type="EMBL" id="LAQU01000022">
    <property type="protein sequence ID" value="KKB62267.1"/>
    <property type="molecule type" value="Genomic_DNA"/>
</dbReference>
<reference evidence="1 2" key="1">
    <citation type="submission" date="2015-03" db="EMBL/GenBank/DDBJ databases">
        <title>Draft Genome Sequence of Burkholderia andropogonis type strain ICMP2807, isolated from Sorghum bicolor.</title>
        <authorList>
            <person name="Lopes-Santos L."/>
            <person name="Castro D.B."/>
            <person name="Ottoboni L.M."/>
            <person name="Park D."/>
            <person name="Weirc B.S."/>
            <person name="Destefano S.A."/>
        </authorList>
    </citation>
    <scope>NUCLEOTIDE SEQUENCE [LARGE SCALE GENOMIC DNA]</scope>
    <source>
        <strain evidence="1 2">ICMP2807</strain>
    </source>
</reference>
<name>A0A0F5JYA3_9BURK</name>
<comment type="caution">
    <text evidence="1">The sequence shown here is derived from an EMBL/GenBank/DDBJ whole genome shotgun (WGS) entry which is preliminary data.</text>
</comment>
<dbReference type="PATRIC" id="fig|28092.6.peg.4311"/>
<dbReference type="AlphaFoldDB" id="A0A0F5JYA3"/>
<accession>A0A0F5JYA3</accession>
<dbReference type="Proteomes" id="UP000033618">
    <property type="component" value="Unassembled WGS sequence"/>
</dbReference>
<proteinExistence type="predicted"/>
<evidence type="ECO:0000313" key="1">
    <source>
        <dbReference type="EMBL" id="KKB62267.1"/>
    </source>
</evidence>